<comment type="caution">
    <text evidence="3">The sequence shown here is derived from an EMBL/GenBank/DDBJ whole genome shotgun (WGS) entry which is preliminary data.</text>
</comment>
<sequence>MPKEFNRVARIAELIQKELSVILKKEITDSRLKFITITSVKVSRDLSFADILFTQIDVEDSSDKPRSKEIAVKLLQKAAARLRYALAQRLQLRIVPSLRFFYDDLMEESHRLHDLIDKAIEKDKAKRLGDTHS</sequence>
<dbReference type="Proteomes" id="UP000226429">
    <property type="component" value="Unassembled WGS sequence"/>
</dbReference>
<reference evidence="3 4" key="2">
    <citation type="journal article" date="2018" name="J. Invertebr. Pathol.">
        <title>'Candidatus Aquirickettsiella gammari' (Gammaproteobacteria: Legionellales: Coxiellaceae): A bacterial pathogen of the freshwater crustacean Gammarus fossarum (Malacostraca: Amphipoda).</title>
        <authorList>
            <person name="Bojko J."/>
            <person name="Dunn A.M."/>
            <person name="Stebbing P.D."/>
            <person name="van Aerle R."/>
            <person name="Bacela-Spychalska K."/>
            <person name="Bean T.P."/>
            <person name="Urrutia A."/>
            <person name="Stentiford G.D."/>
        </authorList>
    </citation>
    <scope>NUCLEOTIDE SEQUENCE [LARGE SCALE GENOMIC DNA]</scope>
    <source>
        <strain evidence="3">RA15029</strain>
    </source>
</reference>
<dbReference type="GO" id="GO:0005829">
    <property type="term" value="C:cytosol"/>
    <property type="evidence" value="ECO:0007669"/>
    <property type="project" value="TreeGrafter"/>
</dbReference>
<dbReference type="PROSITE" id="PS01319">
    <property type="entry name" value="RBFA"/>
    <property type="match status" value="1"/>
</dbReference>
<dbReference type="InterPro" id="IPR020053">
    <property type="entry name" value="Ribosome-bd_factorA_CS"/>
</dbReference>
<keyword evidence="1 2" id="KW-0690">Ribosome biogenesis</keyword>
<dbReference type="InterPro" id="IPR000238">
    <property type="entry name" value="RbfA"/>
</dbReference>
<dbReference type="PANTHER" id="PTHR33515:SF1">
    <property type="entry name" value="RIBOSOME-BINDING FACTOR A, CHLOROPLASTIC-RELATED"/>
    <property type="match status" value="1"/>
</dbReference>
<dbReference type="GO" id="GO:0030490">
    <property type="term" value="P:maturation of SSU-rRNA"/>
    <property type="evidence" value="ECO:0007669"/>
    <property type="project" value="UniProtKB-UniRule"/>
</dbReference>
<dbReference type="Pfam" id="PF02033">
    <property type="entry name" value="RBFA"/>
    <property type="match status" value="1"/>
</dbReference>
<accession>A0A370CIE2</accession>
<dbReference type="SUPFAM" id="SSF89919">
    <property type="entry name" value="Ribosome-binding factor A, RbfA"/>
    <property type="match status" value="1"/>
</dbReference>
<protein>
    <recommendedName>
        <fullName evidence="2">Ribosome-binding factor A</fullName>
    </recommendedName>
</protein>
<organism evidence="3 4">
    <name type="scientific">Candidatus Aquirickettsiella gammari</name>
    <dbReference type="NCBI Taxonomy" id="2016198"/>
    <lineage>
        <taxon>Bacteria</taxon>
        <taxon>Pseudomonadati</taxon>
        <taxon>Pseudomonadota</taxon>
        <taxon>Gammaproteobacteria</taxon>
        <taxon>Legionellales</taxon>
        <taxon>Coxiellaceae</taxon>
        <taxon>Candidatus Aquirickettsiella</taxon>
    </lineage>
</organism>
<dbReference type="HAMAP" id="MF_00003">
    <property type="entry name" value="RbfA"/>
    <property type="match status" value="1"/>
</dbReference>
<evidence type="ECO:0000256" key="2">
    <source>
        <dbReference type="HAMAP-Rule" id="MF_00003"/>
    </source>
</evidence>
<reference evidence="3 4" key="1">
    <citation type="journal article" date="2017" name="Int. J. Syst. Evol. Microbiol.">
        <title>Aquarickettsiella crustaci n. gen. n. sp. (Gammaproteobacteria: Legionellales: Coxiellaceae); a bacterial pathogen of the freshwater crustacean: Gammarus fossarum (Malacostraca: Amphipoda).</title>
        <authorList>
            <person name="Bojko J."/>
            <person name="Dunn A.M."/>
            <person name="Stebbing P.D."/>
            <person name="Van Aerle R."/>
            <person name="Bacela-Spychalska K."/>
            <person name="Bean T.P."/>
            <person name="Stentiford G.D."/>
        </authorList>
    </citation>
    <scope>NUCLEOTIDE SEQUENCE [LARGE SCALE GENOMIC DNA]</scope>
    <source>
        <strain evidence="3">RA15029</strain>
    </source>
</reference>
<evidence type="ECO:0000313" key="4">
    <source>
        <dbReference type="Proteomes" id="UP000226429"/>
    </source>
</evidence>
<name>A0A370CIE2_9COXI</name>
<comment type="subunit">
    <text evidence="2">Monomer. Binds 30S ribosomal subunits, but not 50S ribosomal subunits or 70S ribosomes.</text>
</comment>
<gene>
    <name evidence="2 3" type="primary">rbfA</name>
    <name evidence="3" type="ORF">CFE62_005095</name>
</gene>
<comment type="function">
    <text evidence="2">One of several proteins that assist in the late maturation steps of the functional core of the 30S ribosomal subunit. Associates with free 30S ribosomal subunits (but not with 30S subunits that are part of 70S ribosomes or polysomes). Required for efficient processing of 16S rRNA. May interact with the 5'-terminal helix region of 16S rRNA.</text>
</comment>
<proteinExistence type="inferred from homology"/>
<dbReference type="NCBIfam" id="TIGR00082">
    <property type="entry name" value="rbfA"/>
    <property type="match status" value="1"/>
</dbReference>
<dbReference type="InterPro" id="IPR023799">
    <property type="entry name" value="RbfA_dom_sf"/>
</dbReference>
<keyword evidence="2" id="KW-0963">Cytoplasm</keyword>
<dbReference type="InterPro" id="IPR015946">
    <property type="entry name" value="KH_dom-like_a/b"/>
</dbReference>
<keyword evidence="4" id="KW-1185">Reference proteome</keyword>
<comment type="similarity">
    <text evidence="2">Belongs to the RbfA family.</text>
</comment>
<dbReference type="GO" id="GO:0043024">
    <property type="term" value="F:ribosomal small subunit binding"/>
    <property type="evidence" value="ECO:0007669"/>
    <property type="project" value="TreeGrafter"/>
</dbReference>
<evidence type="ECO:0000256" key="1">
    <source>
        <dbReference type="ARBA" id="ARBA00022517"/>
    </source>
</evidence>
<dbReference type="AlphaFoldDB" id="A0A370CIE2"/>
<dbReference type="Gene3D" id="3.30.300.20">
    <property type="match status" value="1"/>
</dbReference>
<dbReference type="EMBL" id="NMOS02000013">
    <property type="protein sequence ID" value="RDH40214.1"/>
    <property type="molecule type" value="Genomic_DNA"/>
</dbReference>
<comment type="subcellular location">
    <subcellularLocation>
        <location evidence="2">Cytoplasm</location>
    </subcellularLocation>
</comment>
<dbReference type="PANTHER" id="PTHR33515">
    <property type="entry name" value="RIBOSOME-BINDING FACTOR A, CHLOROPLASTIC-RELATED"/>
    <property type="match status" value="1"/>
</dbReference>
<evidence type="ECO:0000313" key="3">
    <source>
        <dbReference type="EMBL" id="RDH40214.1"/>
    </source>
</evidence>